<evidence type="ECO:0000313" key="2">
    <source>
        <dbReference type="EMBL" id="TCU90273.1"/>
    </source>
</evidence>
<sequence>MGFIAAQKSGESLEPLIKNSGFWPDIDMADASLALRIDGTVTEPRLRMALIAAMASANQDLRKFKAKHLADGIQNLAEVESETLDCQSVLVSHYIRAVYCLARANLIERYRDFDSTGDGHDKADKLLDPIEDLRRDARWAIRDLLGSNRASVELI</sequence>
<evidence type="ECO:0000313" key="1">
    <source>
        <dbReference type="EMBL" id="STQ89300.1"/>
    </source>
</evidence>
<proteinExistence type="predicted"/>
<organism evidence="1 3">
    <name type="scientific">Iodobacter fluviatilis</name>
    <dbReference type="NCBI Taxonomy" id="537"/>
    <lineage>
        <taxon>Bacteria</taxon>
        <taxon>Pseudomonadati</taxon>
        <taxon>Pseudomonadota</taxon>
        <taxon>Betaproteobacteria</taxon>
        <taxon>Neisseriales</taxon>
        <taxon>Chitinibacteraceae</taxon>
        <taxon>Iodobacter</taxon>
    </lineage>
</organism>
<dbReference type="InterPro" id="IPR009225">
    <property type="entry name" value="Phage_head_completion_GpL"/>
</dbReference>
<protein>
    <submittedName>
        <fullName evidence="2">Head completion protein GPL</fullName>
    </submittedName>
    <submittedName>
        <fullName evidence="1">Phage head completion protein (GPL)</fullName>
    </submittedName>
</protein>
<dbReference type="Pfam" id="PF05926">
    <property type="entry name" value="Phage_GPL"/>
    <property type="match status" value="1"/>
</dbReference>
<evidence type="ECO:0000313" key="3">
    <source>
        <dbReference type="Proteomes" id="UP000255108"/>
    </source>
</evidence>
<dbReference type="Proteomes" id="UP000255108">
    <property type="component" value="Unassembled WGS sequence"/>
</dbReference>
<evidence type="ECO:0000313" key="4">
    <source>
        <dbReference type="Proteomes" id="UP000295794"/>
    </source>
</evidence>
<dbReference type="OrthoDB" id="6312934at2"/>
<accession>A0A377Q3L5</accession>
<keyword evidence="4" id="KW-1185">Reference proteome</keyword>
<dbReference type="RefSeq" id="WP_115225762.1">
    <property type="nucleotide sequence ID" value="NZ_CAWOLO010000001.1"/>
</dbReference>
<reference evidence="2 4" key="2">
    <citation type="submission" date="2019-03" db="EMBL/GenBank/DDBJ databases">
        <title>Genomic Encyclopedia of Type Strains, Phase IV (KMG-IV): sequencing the most valuable type-strain genomes for metagenomic binning, comparative biology and taxonomic classification.</title>
        <authorList>
            <person name="Goeker M."/>
        </authorList>
    </citation>
    <scope>NUCLEOTIDE SEQUENCE [LARGE SCALE GENOMIC DNA]</scope>
    <source>
        <strain evidence="2 4">DSM 3764</strain>
    </source>
</reference>
<dbReference type="EMBL" id="SMBT01000001">
    <property type="protein sequence ID" value="TCU90273.1"/>
    <property type="molecule type" value="Genomic_DNA"/>
</dbReference>
<dbReference type="AlphaFoldDB" id="A0A377Q3L5"/>
<reference evidence="1 3" key="1">
    <citation type="submission" date="2018-06" db="EMBL/GenBank/DDBJ databases">
        <authorList>
            <consortium name="Pathogen Informatics"/>
            <person name="Doyle S."/>
        </authorList>
    </citation>
    <scope>NUCLEOTIDE SEQUENCE [LARGE SCALE GENOMIC DNA]</scope>
    <source>
        <strain evidence="1 3">NCTC11159</strain>
    </source>
</reference>
<gene>
    <name evidence="2" type="ORF">EV682_101298</name>
    <name evidence="1" type="ORF">NCTC11159_00316</name>
</gene>
<dbReference type="EMBL" id="UGHR01000001">
    <property type="protein sequence ID" value="STQ89300.1"/>
    <property type="molecule type" value="Genomic_DNA"/>
</dbReference>
<dbReference type="Proteomes" id="UP000295794">
    <property type="component" value="Unassembled WGS sequence"/>
</dbReference>
<name>A0A377Q3L5_9NEIS</name>